<feature type="transmembrane region" description="Helical" evidence="11">
    <location>
        <begin position="314"/>
        <end position="337"/>
    </location>
</feature>
<evidence type="ECO:0000313" key="15">
    <source>
        <dbReference type="Proteomes" id="UP000316079"/>
    </source>
</evidence>
<feature type="disulfide bond" evidence="10">
    <location>
        <begin position="286"/>
        <end position="295"/>
    </location>
</feature>
<evidence type="ECO:0000256" key="8">
    <source>
        <dbReference type="ARBA" id="ARBA00023157"/>
    </source>
</evidence>
<keyword evidence="3 11" id="KW-0812">Transmembrane</keyword>
<comment type="caution">
    <text evidence="14">The sequence shown here is derived from an EMBL/GenBank/DDBJ whole genome shotgun (WGS) entry which is preliminary data.</text>
</comment>
<keyword evidence="5" id="KW-0677">Repeat</keyword>
<dbReference type="Gene3D" id="2.10.25.10">
    <property type="entry name" value="Laminin"/>
    <property type="match status" value="1"/>
</dbReference>
<dbReference type="SMART" id="SM00280">
    <property type="entry name" value="KAZAL"/>
    <property type="match status" value="2"/>
</dbReference>
<keyword evidence="15" id="KW-1185">Reference proteome</keyword>
<comment type="caution">
    <text evidence="10">Lacks conserved residue(s) required for the propagation of feature annotation.</text>
</comment>
<evidence type="ECO:0000313" key="14">
    <source>
        <dbReference type="EMBL" id="TRY66311.1"/>
    </source>
</evidence>
<evidence type="ECO:0000256" key="2">
    <source>
        <dbReference type="ARBA" id="ARBA00022536"/>
    </source>
</evidence>
<keyword evidence="4" id="KW-0732">Signal</keyword>
<dbReference type="CDD" id="cd00104">
    <property type="entry name" value="KAZAL_FS"/>
    <property type="match status" value="2"/>
</dbReference>
<dbReference type="SUPFAM" id="SSF57196">
    <property type="entry name" value="EGF/Laminin"/>
    <property type="match status" value="1"/>
</dbReference>
<evidence type="ECO:0000256" key="6">
    <source>
        <dbReference type="ARBA" id="ARBA00022989"/>
    </source>
</evidence>
<dbReference type="InterPro" id="IPR000742">
    <property type="entry name" value="EGF"/>
</dbReference>
<dbReference type="AlphaFoldDB" id="A0A553NLK3"/>
<evidence type="ECO:0000256" key="10">
    <source>
        <dbReference type="PROSITE-ProRule" id="PRU00076"/>
    </source>
</evidence>
<dbReference type="PROSITE" id="PS51465">
    <property type="entry name" value="KAZAL_2"/>
    <property type="match status" value="2"/>
</dbReference>
<dbReference type="FunFam" id="3.30.60.30:FF:000002">
    <property type="entry name" value="tomoregulin-2 isoform X1"/>
    <property type="match status" value="2"/>
</dbReference>
<name>A0A553NLK3_9TELE</name>
<feature type="domain" description="EGF-like" evidence="12">
    <location>
        <begin position="266"/>
        <end position="296"/>
    </location>
</feature>
<evidence type="ECO:0000256" key="3">
    <source>
        <dbReference type="ARBA" id="ARBA00022692"/>
    </source>
</evidence>
<accession>A0A553NLK3</accession>
<keyword evidence="6 11" id="KW-1133">Transmembrane helix</keyword>
<dbReference type="GO" id="GO:0005886">
    <property type="term" value="C:plasma membrane"/>
    <property type="evidence" value="ECO:0007669"/>
    <property type="project" value="TreeGrafter"/>
</dbReference>
<dbReference type="InterPro" id="IPR002350">
    <property type="entry name" value="Kazal_dom"/>
</dbReference>
<comment type="similarity">
    <text evidence="9">Belongs to the tomoregulin family.</text>
</comment>
<dbReference type="Proteomes" id="UP000316079">
    <property type="component" value="Unassembled WGS sequence"/>
</dbReference>
<feature type="domain" description="Kazal-like" evidence="13">
    <location>
        <begin position="97"/>
        <end position="144"/>
    </location>
</feature>
<evidence type="ECO:0000256" key="1">
    <source>
        <dbReference type="ARBA" id="ARBA00004479"/>
    </source>
</evidence>
<evidence type="ECO:0000256" key="9">
    <source>
        <dbReference type="ARBA" id="ARBA00038484"/>
    </source>
</evidence>
<dbReference type="PROSITE" id="PS00022">
    <property type="entry name" value="EGF_1"/>
    <property type="match status" value="1"/>
</dbReference>
<keyword evidence="8 10" id="KW-1015">Disulfide bond</keyword>
<reference evidence="14 15" key="1">
    <citation type="journal article" date="2019" name="Sci. Data">
        <title>Hybrid genome assembly and annotation of Danionella translucida.</title>
        <authorList>
            <person name="Kadobianskyi M."/>
            <person name="Schulze L."/>
            <person name="Schuelke M."/>
            <person name="Judkewitz B."/>
        </authorList>
    </citation>
    <scope>NUCLEOTIDE SEQUENCE [LARGE SCALE GENOMIC DNA]</scope>
    <source>
        <strain evidence="14 15">Bolton</strain>
    </source>
</reference>
<dbReference type="SUPFAM" id="SSF100895">
    <property type="entry name" value="Kazal-type serine protease inhibitors"/>
    <property type="match status" value="2"/>
</dbReference>
<keyword evidence="7 11" id="KW-0472">Membrane</keyword>
<evidence type="ECO:0000256" key="7">
    <source>
        <dbReference type="ARBA" id="ARBA00023136"/>
    </source>
</evidence>
<dbReference type="PANTHER" id="PTHR21632">
    <property type="entry name" value="REGULATORY PROTEIN ZESTE"/>
    <property type="match status" value="1"/>
</dbReference>
<dbReference type="SMART" id="SM00181">
    <property type="entry name" value="EGF"/>
    <property type="match status" value="1"/>
</dbReference>
<dbReference type="OrthoDB" id="328123at2759"/>
<feature type="transmembrane region" description="Helical" evidence="11">
    <location>
        <begin position="31"/>
        <end position="49"/>
    </location>
</feature>
<dbReference type="PROSITE" id="PS50026">
    <property type="entry name" value="EGF_3"/>
    <property type="match status" value="1"/>
</dbReference>
<dbReference type="Pfam" id="PF07648">
    <property type="entry name" value="Kazal_2"/>
    <property type="match status" value="2"/>
</dbReference>
<protein>
    <recommendedName>
        <fullName evidence="16">Transmembrane protein with EGF-like and two follistatin-like domains 1a</fullName>
    </recommendedName>
</protein>
<organism evidence="14 15">
    <name type="scientific">Danionella cerebrum</name>
    <dbReference type="NCBI Taxonomy" id="2873325"/>
    <lineage>
        <taxon>Eukaryota</taxon>
        <taxon>Metazoa</taxon>
        <taxon>Chordata</taxon>
        <taxon>Craniata</taxon>
        <taxon>Vertebrata</taxon>
        <taxon>Euteleostomi</taxon>
        <taxon>Actinopterygii</taxon>
        <taxon>Neopterygii</taxon>
        <taxon>Teleostei</taxon>
        <taxon>Ostariophysi</taxon>
        <taxon>Cypriniformes</taxon>
        <taxon>Danionidae</taxon>
        <taxon>Danioninae</taxon>
        <taxon>Danionella</taxon>
    </lineage>
</organism>
<proteinExistence type="inferred from homology"/>
<evidence type="ECO:0008006" key="16">
    <source>
        <dbReference type="Google" id="ProtNLM"/>
    </source>
</evidence>
<dbReference type="PROSITE" id="PS01186">
    <property type="entry name" value="EGF_2"/>
    <property type="match status" value="1"/>
</dbReference>
<gene>
    <name evidence="14" type="ORF">DNTS_024309</name>
</gene>
<evidence type="ECO:0000256" key="4">
    <source>
        <dbReference type="ARBA" id="ARBA00022729"/>
    </source>
</evidence>
<dbReference type="GO" id="GO:0006950">
    <property type="term" value="P:response to stress"/>
    <property type="evidence" value="ECO:0007669"/>
    <property type="project" value="UniProtKB-ARBA"/>
</dbReference>
<comment type="subcellular location">
    <subcellularLocation>
        <location evidence="1">Membrane</location>
        <topology evidence="1">Single-pass type I membrane protein</topology>
    </subcellularLocation>
</comment>
<evidence type="ECO:0000256" key="5">
    <source>
        <dbReference type="ARBA" id="ARBA00022737"/>
    </source>
</evidence>
<dbReference type="InterPro" id="IPR036058">
    <property type="entry name" value="Kazal_dom_sf"/>
</dbReference>
<dbReference type="EMBL" id="SRMA01026853">
    <property type="protein sequence ID" value="TRY66311.1"/>
    <property type="molecule type" value="Genomic_DNA"/>
</dbReference>
<feature type="domain" description="Kazal-like" evidence="13">
    <location>
        <begin position="198"/>
        <end position="246"/>
    </location>
</feature>
<evidence type="ECO:0000256" key="11">
    <source>
        <dbReference type="SAM" id="Phobius"/>
    </source>
</evidence>
<dbReference type="STRING" id="623744.A0A553NLK3"/>
<sequence>MCANSVSSSGLIITLSFIMNTGAGARWSCRCLAVIGLLLIGLMPGALAVNGEKRCSSDGDTECEGLFERQSALQSCNDSSCAFGGICRDNGSHIECLCQFQCPQMFDPVCGSDGDTYHSECFLRQAACELQTSITINSEGQCHDRGLFIIFLFLSDAESASGDTDVESSGLEPSTYSKCSSCRFGAECDEDSEGIWCVCNIDCSGYNLNPVCGSDGLSYSNPCQIREASCLKQAQINVRHLGKCPGSAVLVGWANVGGAMPCPEINNSFCVHGTCEMKNNLATCRCDVGFSGLRCELKGFSELYVVPNGQKLQYILIAVIIAAVQISIIIAIIICITRIHPKKPRARLQKQSAGHFPKDGGRRIV</sequence>
<dbReference type="Gene3D" id="3.30.60.30">
    <property type="match status" value="2"/>
</dbReference>
<evidence type="ECO:0000259" key="13">
    <source>
        <dbReference type="PROSITE" id="PS51465"/>
    </source>
</evidence>
<dbReference type="PANTHER" id="PTHR21632:SF3">
    <property type="entry name" value="TOMOREGULIN-1"/>
    <property type="match status" value="1"/>
</dbReference>
<evidence type="ECO:0000259" key="12">
    <source>
        <dbReference type="PROSITE" id="PS50026"/>
    </source>
</evidence>
<keyword evidence="2 10" id="KW-0245">EGF-like domain</keyword>